<protein>
    <recommendedName>
        <fullName evidence="4">Transmembrane protein</fullName>
    </recommendedName>
</protein>
<reference evidence="2 3" key="1">
    <citation type="journal article" date="2018" name="Sci. Rep.">
        <title>Genomic signatures of local adaptation to the degree of environmental predictability in rotifers.</title>
        <authorList>
            <person name="Franch-Gras L."/>
            <person name="Hahn C."/>
            <person name="Garcia-Roger E.M."/>
            <person name="Carmona M.J."/>
            <person name="Serra M."/>
            <person name="Gomez A."/>
        </authorList>
    </citation>
    <scope>NUCLEOTIDE SEQUENCE [LARGE SCALE GENOMIC DNA]</scope>
    <source>
        <strain evidence="2">HYR1</strain>
    </source>
</reference>
<feature type="chain" id="PRO_5018073232" description="Transmembrane protein" evidence="1">
    <location>
        <begin position="29"/>
        <end position="121"/>
    </location>
</feature>
<evidence type="ECO:0000313" key="3">
    <source>
        <dbReference type="Proteomes" id="UP000276133"/>
    </source>
</evidence>
<organism evidence="2 3">
    <name type="scientific">Brachionus plicatilis</name>
    <name type="common">Marine rotifer</name>
    <name type="synonym">Brachionus muelleri</name>
    <dbReference type="NCBI Taxonomy" id="10195"/>
    <lineage>
        <taxon>Eukaryota</taxon>
        <taxon>Metazoa</taxon>
        <taxon>Spiralia</taxon>
        <taxon>Gnathifera</taxon>
        <taxon>Rotifera</taxon>
        <taxon>Eurotatoria</taxon>
        <taxon>Monogononta</taxon>
        <taxon>Pseudotrocha</taxon>
        <taxon>Ploima</taxon>
        <taxon>Brachionidae</taxon>
        <taxon>Brachionus</taxon>
    </lineage>
</organism>
<dbReference type="Proteomes" id="UP000276133">
    <property type="component" value="Unassembled WGS sequence"/>
</dbReference>
<keyword evidence="3" id="KW-1185">Reference proteome</keyword>
<sequence length="121" mass="14382">MKQPQCLKHLMIFYLLLIQTQFMCNLHAKNFSFSIRSSISIIQRKMSNDEQNGVRTKPILFQTNLNLNFYFNQIDHEKEDSLFRVSSLFMNNQNYYLSSFILHFLKLDLESIIYNASLDVS</sequence>
<feature type="signal peptide" evidence="1">
    <location>
        <begin position="1"/>
        <end position="28"/>
    </location>
</feature>
<evidence type="ECO:0000313" key="2">
    <source>
        <dbReference type="EMBL" id="RNA33747.1"/>
    </source>
</evidence>
<dbReference type="EMBL" id="REGN01001586">
    <property type="protein sequence ID" value="RNA33747.1"/>
    <property type="molecule type" value="Genomic_DNA"/>
</dbReference>
<evidence type="ECO:0008006" key="4">
    <source>
        <dbReference type="Google" id="ProtNLM"/>
    </source>
</evidence>
<dbReference type="AlphaFoldDB" id="A0A3M7SDL6"/>
<gene>
    <name evidence="2" type="ORF">BpHYR1_000206</name>
</gene>
<proteinExistence type="predicted"/>
<comment type="caution">
    <text evidence="2">The sequence shown here is derived from an EMBL/GenBank/DDBJ whole genome shotgun (WGS) entry which is preliminary data.</text>
</comment>
<name>A0A3M7SDL6_BRAPC</name>
<evidence type="ECO:0000256" key="1">
    <source>
        <dbReference type="SAM" id="SignalP"/>
    </source>
</evidence>
<keyword evidence="1" id="KW-0732">Signal</keyword>
<accession>A0A3M7SDL6</accession>